<dbReference type="RefSeq" id="WP_166271376.1">
    <property type="nucleotide sequence ID" value="NZ_CP048029.1"/>
</dbReference>
<protein>
    <submittedName>
        <fullName evidence="1">DUF3050 domain-containing protein</fullName>
    </submittedName>
</protein>
<accession>A0A6G7VEQ8</accession>
<name>A0A6G7VEQ8_9GAMM</name>
<dbReference type="InterPro" id="IPR016084">
    <property type="entry name" value="Haem_Oase-like_multi-hlx"/>
</dbReference>
<reference evidence="2" key="1">
    <citation type="submission" date="2020-01" db="EMBL/GenBank/DDBJ databases">
        <title>Caldichromatium gen. nov., sp. nov., a thermophilic purple sulfur bacterium member of the family Chromatiaceae isolated from Nakabusa hot spring, Japan.</title>
        <authorList>
            <person name="Saini M.K."/>
            <person name="Hanada S."/>
            <person name="Tank M."/>
        </authorList>
    </citation>
    <scope>NUCLEOTIDE SEQUENCE [LARGE SCALE GENOMIC DNA]</scope>
    <source>
        <strain evidence="2">No.7</strain>
    </source>
</reference>
<dbReference type="KEGG" id="cjap:GWK36_11870"/>
<dbReference type="AlphaFoldDB" id="A0A6G7VEQ8"/>
<dbReference type="Gene3D" id="1.20.910.10">
    <property type="entry name" value="Heme oxygenase-like"/>
    <property type="match status" value="1"/>
</dbReference>
<dbReference type="EMBL" id="CP048029">
    <property type="protein sequence ID" value="QIK38563.1"/>
    <property type="molecule type" value="Genomic_DNA"/>
</dbReference>
<gene>
    <name evidence="1" type="ORF">GWK36_11870</name>
</gene>
<keyword evidence="2" id="KW-1185">Reference proteome</keyword>
<proteinExistence type="predicted"/>
<dbReference type="SUPFAM" id="SSF48613">
    <property type="entry name" value="Heme oxygenase-like"/>
    <property type="match status" value="1"/>
</dbReference>
<evidence type="ECO:0000313" key="2">
    <source>
        <dbReference type="Proteomes" id="UP000502699"/>
    </source>
</evidence>
<dbReference type="Pfam" id="PF11251">
    <property type="entry name" value="DUF3050"/>
    <property type="match status" value="1"/>
</dbReference>
<evidence type="ECO:0000313" key="1">
    <source>
        <dbReference type="EMBL" id="QIK38563.1"/>
    </source>
</evidence>
<sequence>MTTSSFSPDIVADLGPALDAHPLYAQVQTLDDLRTFMAHHVYSVWDFMSLLKCLQGHIAPTRVPWKPLGSAEVRFFINQIVVGEECDDGLPDAAGNPTHASHFELYCDAMREVGADPTPAIRFADTAADHGIDAALALGLAPPAAAQFMRSTFGFIATGKPHVVGAAFALGREHIIPAMFRALLAKMGIDAKAAPAFHFYLERHIHLDEDFHAPLALRMVNELVGGDAAKLAEANAAARQAVQARIAFWDGVQAALK</sequence>
<dbReference type="InterPro" id="IPR024423">
    <property type="entry name" value="DUF3050"/>
</dbReference>
<dbReference type="Proteomes" id="UP000502699">
    <property type="component" value="Chromosome"/>
</dbReference>
<organism evidence="1 2">
    <name type="scientific">Caldichromatium japonicum</name>
    <dbReference type="NCBI Taxonomy" id="2699430"/>
    <lineage>
        <taxon>Bacteria</taxon>
        <taxon>Pseudomonadati</taxon>
        <taxon>Pseudomonadota</taxon>
        <taxon>Gammaproteobacteria</taxon>
        <taxon>Chromatiales</taxon>
        <taxon>Chromatiaceae</taxon>
        <taxon>Caldichromatium</taxon>
    </lineage>
</organism>